<evidence type="ECO:0000256" key="4">
    <source>
        <dbReference type="ARBA" id="ARBA00023136"/>
    </source>
</evidence>
<evidence type="ECO:0000256" key="5">
    <source>
        <dbReference type="SAM" id="MobiDB-lite"/>
    </source>
</evidence>
<dbReference type="OrthoDB" id="3363151at2759"/>
<feature type="compositionally biased region" description="Basic and acidic residues" evidence="5">
    <location>
        <begin position="405"/>
        <end position="426"/>
    </location>
</feature>
<evidence type="ECO:0000256" key="6">
    <source>
        <dbReference type="SAM" id="Phobius"/>
    </source>
</evidence>
<dbReference type="InterPro" id="IPR018819">
    <property type="entry name" value="Nur1/Mug154"/>
</dbReference>
<evidence type="ECO:0000313" key="8">
    <source>
        <dbReference type="Proteomes" id="UP000250140"/>
    </source>
</evidence>
<sequence length="465" mass="51253">MPRLVRRAPLSERIKAYLNPWDFLLWVSEELNSNDWDEFQRTWAMPIGVGVNLIFIIAKANTGGSGSSGGDDVFGDYGSRRGSGWLSWFSMFIVHSLTLVSLSNAFYTFYRRRHYRLFEQSIDTTPATPSAHRVRVDSSPISSSPLRFLSGIIASTNAESRAHPDAARDVWELAVWDPNPLCLQLFCLFSPGHVLVYWLFLPVAPLDPRPSVTVVITMILAALLSVQLSMLQASFSQQSKDSALIHKEVLREYDTKFVHPSLQKPVRDAGTQTPPSSRRDSGKITTEVDTYTPTTIINRGFRTNPNPSYASQYDPDDLLSKPNLHLPRSSITPSLRTPANGYFPPASAAAPTVGDSSPIRSSRAPSAIRQPQFRPSEVSSGDGGSLGVYSHAASPLRKAASMNFLREDSNGERRRESSPTKREGSPLKRMGTSGGFGEARGSGTAPERFAQYRGLGVGRRESGRF</sequence>
<evidence type="ECO:0000313" key="7">
    <source>
        <dbReference type="EMBL" id="OCL09267.1"/>
    </source>
</evidence>
<organism evidence="7 8">
    <name type="scientific">Glonium stellatum</name>
    <dbReference type="NCBI Taxonomy" id="574774"/>
    <lineage>
        <taxon>Eukaryota</taxon>
        <taxon>Fungi</taxon>
        <taxon>Dikarya</taxon>
        <taxon>Ascomycota</taxon>
        <taxon>Pezizomycotina</taxon>
        <taxon>Dothideomycetes</taxon>
        <taxon>Pleosporomycetidae</taxon>
        <taxon>Gloniales</taxon>
        <taxon>Gloniaceae</taxon>
        <taxon>Glonium</taxon>
    </lineage>
</organism>
<feature type="compositionally biased region" description="Polar residues" evidence="5">
    <location>
        <begin position="283"/>
        <end position="311"/>
    </location>
</feature>
<dbReference type="GO" id="GO:0043007">
    <property type="term" value="P:maintenance of rDNA"/>
    <property type="evidence" value="ECO:0007669"/>
    <property type="project" value="TreeGrafter"/>
</dbReference>
<proteinExistence type="predicted"/>
<name>A0A8E2F2B7_9PEZI</name>
<dbReference type="Proteomes" id="UP000250140">
    <property type="component" value="Unassembled WGS sequence"/>
</dbReference>
<gene>
    <name evidence="7" type="ORF">AOQ84DRAFT_354077</name>
</gene>
<feature type="region of interest" description="Disordered" evidence="5">
    <location>
        <begin position="261"/>
        <end position="386"/>
    </location>
</feature>
<dbReference type="PANTHER" id="PTHR28293">
    <property type="entry name" value="NUCLEAR RIM PROTEIN 1"/>
    <property type="match status" value="1"/>
</dbReference>
<evidence type="ECO:0000256" key="3">
    <source>
        <dbReference type="ARBA" id="ARBA00022989"/>
    </source>
</evidence>
<evidence type="ECO:0008006" key="9">
    <source>
        <dbReference type="Google" id="ProtNLM"/>
    </source>
</evidence>
<feature type="transmembrane region" description="Helical" evidence="6">
    <location>
        <begin position="85"/>
        <end position="110"/>
    </location>
</feature>
<evidence type="ECO:0000256" key="2">
    <source>
        <dbReference type="ARBA" id="ARBA00022692"/>
    </source>
</evidence>
<comment type="subcellular location">
    <subcellularLocation>
        <location evidence="1">Endomembrane system</location>
        <topology evidence="1">Multi-pass membrane protein</topology>
    </subcellularLocation>
</comment>
<keyword evidence="3 6" id="KW-1133">Transmembrane helix</keyword>
<protein>
    <recommendedName>
        <fullName evidence="9">Meiotically up-regulated gene 154 protein</fullName>
    </recommendedName>
</protein>
<feature type="transmembrane region" description="Helical" evidence="6">
    <location>
        <begin position="181"/>
        <end position="200"/>
    </location>
</feature>
<accession>A0A8E2F2B7</accession>
<dbReference type="EMBL" id="KV749472">
    <property type="protein sequence ID" value="OCL09267.1"/>
    <property type="molecule type" value="Genomic_DNA"/>
</dbReference>
<keyword evidence="2 6" id="KW-0812">Transmembrane</keyword>
<dbReference type="AlphaFoldDB" id="A0A8E2F2B7"/>
<dbReference type="GO" id="GO:0012505">
    <property type="term" value="C:endomembrane system"/>
    <property type="evidence" value="ECO:0007669"/>
    <property type="project" value="UniProtKB-SubCell"/>
</dbReference>
<dbReference type="GO" id="GO:0007096">
    <property type="term" value="P:regulation of exit from mitosis"/>
    <property type="evidence" value="ECO:0007669"/>
    <property type="project" value="TreeGrafter"/>
</dbReference>
<reference evidence="7 8" key="1">
    <citation type="journal article" date="2016" name="Nat. Commun.">
        <title>Ectomycorrhizal ecology is imprinted in the genome of the dominant symbiotic fungus Cenococcum geophilum.</title>
        <authorList>
            <consortium name="DOE Joint Genome Institute"/>
            <person name="Peter M."/>
            <person name="Kohler A."/>
            <person name="Ohm R.A."/>
            <person name="Kuo A."/>
            <person name="Krutzmann J."/>
            <person name="Morin E."/>
            <person name="Arend M."/>
            <person name="Barry K.W."/>
            <person name="Binder M."/>
            <person name="Choi C."/>
            <person name="Clum A."/>
            <person name="Copeland A."/>
            <person name="Grisel N."/>
            <person name="Haridas S."/>
            <person name="Kipfer T."/>
            <person name="LaButti K."/>
            <person name="Lindquist E."/>
            <person name="Lipzen A."/>
            <person name="Maire R."/>
            <person name="Meier B."/>
            <person name="Mihaltcheva S."/>
            <person name="Molinier V."/>
            <person name="Murat C."/>
            <person name="Poggeler S."/>
            <person name="Quandt C.A."/>
            <person name="Sperisen C."/>
            <person name="Tritt A."/>
            <person name="Tisserant E."/>
            <person name="Crous P.W."/>
            <person name="Henrissat B."/>
            <person name="Nehls U."/>
            <person name="Egli S."/>
            <person name="Spatafora J.W."/>
            <person name="Grigoriev I.V."/>
            <person name="Martin F.M."/>
        </authorList>
    </citation>
    <scope>NUCLEOTIDE SEQUENCE [LARGE SCALE GENOMIC DNA]</scope>
    <source>
        <strain evidence="7 8">CBS 207.34</strain>
    </source>
</reference>
<keyword evidence="8" id="KW-1185">Reference proteome</keyword>
<feature type="region of interest" description="Disordered" evidence="5">
    <location>
        <begin position="400"/>
        <end position="465"/>
    </location>
</feature>
<feature type="compositionally biased region" description="Low complexity" evidence="5">
    <location>
        <begin position="356"/>
        <end position="369"/>
    </location>
</feature>
<dbReference type="PANTHER" id="PTHR28293:SF1">
    <property type="entry name" value="NUCLEAR RIM PROTEIN 1"/>
    <property type="match status" value="1"/>
</dbReference>
<dbReference type="Pfam" id="PF10332">
    <property type="entry name" value="DUF2418"/>
    <property type="match status" value="1"/>
</dbReference>
<feature type="transmembrane region" description="Helical" evidence="6">
    <location>
        <begin position="212"/>
        <end position="231"/>
    </location>
</feature>
<keyword evidence="4 6" id="KW-0472">Membrane</keyword>
<evidence type="ECO:0000256" key="1">
    <source>
        <dbReference type="ARBA" id="ARBA00004127"/>
    </source>
</evidence>